<sequence length="160" mass="17617">FTLDLFDRVVAADHRRHEPGTPLDRAATARALRRAAEHLDRNPGTPLSSYVRVPSVTDTVPLLMGRSDVDTVAAQVLRLPGTAQIGPAERSRLLWADIRTRETQRDLQVTGGQQEIDRVAARVLHQAAPDPALRGAFLQFTRISAAAGRDPRSPRELAEF</sequence>
<gene>
    <name evidence="1" type="ORF">RM877_39425</name>
</gene>
<comment type="caution">
    <text evidence="1">The sequence shown here is derived from an EMBL/GenBank/DDBJ whole genome shotgun (WGS) entry which is preliminary data.</text>
</comment>
<organism evidence="1 2">
    <name type="scientific">Streptomyces doudnae</name>
    <dbReference type="NCBI Taxonomy" id="3075536"/>
    <lineage>
        <taxon>Bacteria</taxon>
        <taxon>Bacillati</taxon>
        <taxon>Actinomycetota</taxon>
        <taxon>Actinomycetes</taxon>
        <taxon>Kitasatosporales</taxon>
        <taxon>Streptomycetaceae</taxon>
        <taxon>Streptomyces</taxon>
    </lineage>
</organism>
<keyword evidence="2" id="KW-1185">Reference proteome</keyword>
<evidence type="ECO:0000313" key="2">
    <source>
        <dbReference type="Proteomes" id="UP001183535"/>
    </source>
</evidence>
<proteinExistence type="predicted"/>
<evidence type="ECO:0000313" key="1">
    <source>
        <dbReference type="EMBL" id="MDT0440716.1"/>
    </source>
</evidence>
<dbReference type="EMBL" id="JAVRES010000168">
    <property type="protein sequence ID" value="MDT0440716.1"/>
    <property type="molecule type" value="Genomic_DNA"/>
</dbReference>
<reference evidence="2" key="1">
    <citation type="submission" date="2023-07" db="EMBL/GenBank/DDBJ databases">
        <title>30 novel species of actinomycetes from the DSMZ collection.</title>
        <authorList>
            <person name="Nouioui I."/>
        </authorList>
    </citation>
    <scope>NUCLEOTIDE SEQUENCE [LARGE SCALE GENOMIC DNA]</scope>
    <source>
        <strain evidence="2">DSM 41981</strain>
    </source>
</reference>
<feature type="non-terminal residue" evidence="1">
    <location>
        <position position="1"/>
    </location>
</feature>
<dbReference type="RefSeq" id="WP_311638989.1">
    <property type="nucleotide sequence ID" value="NZ_JAVRES010000168.1"/>
</dbReference>
<protein>
    <submittedName>
        <fullName evidence="1">Uncharacterized protein</fullName>
    </submittedName>
</protein>
<feature type="non-terminal residue" evidence="1">
    <location>
        <position position="160"/>
    </location>
</feature>
<accession>A0ABD5F0Y7</accession>
<name>A0ABD5F0Y7_9ACTN</name>
<dbReference type="AlphaFoldDB" id="A0ABD5F0Y7"/>
<dbReference type="Proteomes" id="UP001183535">
    <property type="component" value="Unassembled WGS sequence"/>
</dbReference>